<dbReference type="GO" id="GO:0005829">
    <property type="term" value="C:cytosol"/>
    <property type="evidence" value="ECO:0007669"/>
    <property type="project" value="TreeGrafter"/>
</dbReference>
<dbReference type="PANTHER" id="PTHR46566">
    <property type="entry name" value="1-PHOSPHOFRUCTOKINASE-RELATED"/>
    <property type="match status" value="1"/>
</dbReference>
<dbReference type="Proteomes" id="UP000469185">
    <property type="component" value="Unassembled WGS sequence"/>
</dbReference>
<dbReference type="Pfam" id="PF00294">
    <property type="entry name" value="PfkB"/>
    <property type="match status" value="1"/>
</dbReference>
<dbReference type="FunFam" id="3.40.1190.20:FF:000001">
    <property type="entry name" value="Phosphofructokinase"/>
    <property type="match status" value="1"/>
</dbReference>
<dbReference type="GO" id="GO:0016052">
    <property type="term" value="P:carbohydrate catabolic process"/>
    <property type="evidence" value="ECO:0007669"/>
    <property type="project" value="UniProtKB-ARBA"/>
</dbReference>
<dbReference type="PANTHER" id="PTHR46566:SF5">
    <property type="entry name" value="1-PHOSPHOFRUCTOKINASE"/>
    <property type="match status" value="1"/>
</dbReference>
<evidence type="ECO:0000256" key="6">
    <source>
        <dbReference type="PIRNR" id="PIRNR000535"/>
    </source>
</evidence>
<evidence type="ECO:0000313" key="8">
    <source>
        <dbReference type="EMBL" id="NED95675.1"/>
    </source>
</evidence>
<keyword evidence="4 8" id="KW-0418">Kinase</keyword>
<dbReference type="NCBIfam" id="TIGR03168">
    <property type="entry name" value="1-PFK"/>
    <property type="match status" value="1"/>
</dbReference>
<dbReference type="InterPro" id="IPR017583">
    <property type="entry name" value="Tagatose/fructose_Pkinase"/>
</dbReference>
<name>A0A6N9YL44_9ACTN</name>
<feature type="domain" description="Carbohydrate kinase PfkB" evidence="7">
    <location>
        <begin position="13"/>
        <end position="283"/>
    </location>
</feature>
<comment type="caution">
    <text evidence="8">The sequence shown here is derived from an EMBL/GenBank/DDBJ whole genome shotgun (WGS) entry which is preliminary data.</text>
</comment>
<dbReference type="RefSeq" id="WP_163818469.1">
    <property type="nucleotide sequence ID" value="NZ_JAAGOB010000005.1"/>
</dbReference>
<evidence type="ECO:0000259" key="7">
    <source>
        <dbReference type="Pfam" id="PF00294"/>
    </source>
</evidence>
<accession>A0A6N9YL44</accession>
<dbReference type="GO" id="GO:0044281">
    <property type="term" value="P:small molecule metabolic process"/>
    <property type="evidence" value="ECO:0007669"/>
    <property type="project" value="UniProtKB-ARBA"/>
</dbReference>
<dbReference type="GO" id="GO:0005524">
    <property type="term" value="F:ATP binding"/>
    <property type="evidence" value="ECO:0007669"/>
    <property type="project" value="UniProtKB-KW"/>
</dbReference>
<proteinExistence type="inferred from homology"/>
<evidence type="ECO:0000256" key="1">
    <source>
        <dbReference type="ARBA" id="ARBA00010688"/>
    </source>
</evidence>
<gene>
    <name evidence="8" type="ORF">G1H11_10160</name>
</gene>
<dbReference type="Gene3D" id="3.40.1190.20">
    <property type="match status" value="1"/>
</dbReference>
<keyword evidence="9" id="KW-1185">Reference proteome</keyword>
<organism evidence="8 9">
    <name type="scientific">Phytoactinopolyspora alkaliphila</name>
    <dbReference type="NCBI Taxonomy" id="1783498"/>
    <lineage>
        <taxon>Bacteria</taxon>
        <taxon>Bacillati</taxon>
        <taxon>Actinomycetota</taxon>
        <taxon>Actinomycetes</taxon>
        <taxon>Jiangellales</taxon>
        <taxon>Jiangellaceae</taxon>
        <taxon>Phytoactinopolyspora</taxon>
    </lineage>
</organism>
<dbReference type="InterPro" id="IPR011611">
    <property type="entry name" value="PfkB_dom"/>
</dbReference>
<evidence type="ECO:0000313" key="9">
    <source>
        <dbReference type="Proteomes" id="UP000469185"/>
    </source>
</evidence>
<comment type="similarity">
    <text evidence="1">Belongs to the carbohydrate kinase PfkB family.</text>
</comment>
<sequence>MSVVTVTPNPALDLTYTVERLEPGTVHRIGTVHSRPGGKGLNVARVLHALDVPVTVTGLVGGAEGTALRAGVGELGIADAFVAADIQTRRTVNIVDQSSGDATLFNEPGPRVSADQWAVLADRVSALATAGEVVVVSGSLPPGVDPDMLGDLVRAISAAGAPAVVDVSGDVLPAVVSAAPYVVKPNAEELRAATGIGDPRSAARALTEAGGCVVVASLGPDGLLAVTGDASWTARLAKPLTGNPTGAGDSVVAALSAGILAGRSWPDMLRDACALSAATVRAPVAGEYDADAYARLKPAVEIHEVTL</sequence>
<dbReference type="AlphaFoldDB" id="A0A6N9YL44"/>
<dbReference type="EMBL" id="JAAGOB010000005">
    <property type="protein sequence ID" value="NED95675.1"/>
    <property type="molecule type" value="Genomic_DNA"/>
</dbReference>
<dbReference type="CDD" id="cd01164">
    <property type="entry name" value="FruK_PfkB_like"/>
    <property type="match status" value="1"/>
</dbReference>
<dbReference type="PIRSF" id="PIRSF000535">
    <property type="entry name" value="1PFK/6PFK/LacC"/>
    <property type="match status" value="1"/>
</dbReference>
<dbReference type="InterPro" id="IPR029056">
    <property type="entry name" value="Ribokinase-like"/>
</dbReference>
<keyword evidence="5" id="KW-0067">ATP-binding</keyword>
<dbReference type="PROSITE" id="PS00584">
    <property type="entry name" value="PFKB_KINASES_2"/>
    <property type="match status" value="1"/>
</dbReference>
<protein>
    <submittedName>
        <fullName evidence="8">1-phosphofructokinase family hexose kinase</fullName>
    </submittedName>
</protein>
<dbReference type="InterPro" id="IPR002173">
    <property type="entry name" value="Carboh/pur_kinase_PfkB_CS"/>
</dbReference>
<keyword evidence="3" id="KW-0547">Nucleotide-binding</keyword>
<evidence type="ECO:0000256" key="4">
    <source>
        <dbReference type="ARBA" id="ARBA00022777"/>
    </source>
</evidence>
<evidence type="ECO:0000256" key="5">
    <source>
        <dbReference type="ARBA" id="ARBA00022840"/>
    </source>
</evidence>
<evidence type="ECO:0000256" key="2">
    <source>
        <dbReference type="ARBA" id="ARBA00022679"/>
    </source>
</evidence>
<evidence type="ECO:0000256" key="3">
    <source>
        <dbReference type="ARBA" id="ARBA00022741"/>
    </source>
</evidence>
<dbReference type="GO" id="GO:0008443">
    <property type="term" value="F:phosphofructokinase activity"/>
    <property type="evidence" value="ECO:0007669"/>
    <property type="project" value="TreeGrafter"/>
</dbReference>
<reference evidence="8 9" key="1">
    <citation type="submission" date="2020-02" db="EMBL/GenBank/DDBJ databases">
        <authorList>
            <person name="Li X.-J."/>
            <person name="Feng X.-M."/>
        </authorList>
    </citation>
    <scope>NUCLEOTIDE SEQUENCE [LARGE SCALE GENOMIC DNA]</scope>
    <source>
        <strain evidence="8 9">CGMCC 4.7225</strain>
    </source>
</reference>
<keyword evidence="2 6" id="KW-0808">Transferase</keyword>
<dbReference type="SUPFAM" id="SSF53613">
    <property type="entry name" value="Ribokinase-like"/>
    <property type="match status" value="1"/>
</dbReference>